<dbReference type="CDD" id="cd00498">
    <property type="entry name" value="Hsp33"/>
    <property type="match status" value="1"/>
</dbReference>
<dbReference type="Pfam" id="PF01430">
    <property type="entry name" value="HSP33"/>
    <property type="match status" value="1"/>
</dbReference>
<feature type="disulfide bond" description="Redox-active" evidence="6">
    <location>
        <begin position="269"/>
        <end position="272"/>
    </location>
</feature>
<evidence type="ECO:0000256" key="4">
    <source>
        <dbReference type="ARBA" id="ARBA00023186"/>
    </source>
</evidence>
<accession>A0A938XRQ4</accession>
<comment type="similarity">
    <text evidence="6">Belongs to the HSP33 family.</text>
</comment>
<dbReference type="InterPro" id="IPR016153">
    <property type="entry name" value="Heat_shock_Hsp33_N"/>
</dbReference>
<evidence type="ECO:0000256" key="3">
    <source>
        <dbReference type="ARBA" id="ARBA00023157"/>
    </source>
</evidence>
<name>A0A938XRQ4_9FIRM</name>
<dbReference type="Gene3D" id="3.90.1280.10">
    <property type="entry name" value="HSP33 redox switch-like"/>
    <property type="match status" value="1"/>
</dbReference>
<dbReference type="GO" id="GO:0051082">
    <property type="term" value="F:unfolded protein binding"/>
    <property type="evidence" value="ECO:0007669"/>
    <property type="project" value="UniProtKB-UniRule"/>
</dbReference>
<keyword evidence="2 6" id="KW-0862">Zinc</keyword>
<comment type="subcellular location">
    <subcellularLocation>
        <location evidence="6">Cytoplasm</location>
    </subcellularLocation>
</comment>
<dbReference type="Proteomes" id="UP000774000">
    <property type="component" value="Unassembled WGS sequence"/>
</dbReference>
<evidence type="ECO:0000256" key="2">
    <source>
        <dbReference type="ARBA" id="ARBA00022833"/>
    </source>
</evidence>
<dbReference type="SUPFAM" id="SSF118352">
    <property type="entry name" value="HSP33 redox switch-like"/>
    <property type="match status" value="1"/>
</dbReference>
<comment type="function">
    <text evidence="6">Redox regulated molecular chaperone. Protects both thermally unfolding and oxidatively damaged proteins from irreversible aggregation. Plays an important role in the bacterial defense system toward oxidative stress.</text>
</comment>
<evidence type="ECO:0000313" key="8">
    <source>
        <dbReference type="Proteomes" id="UP000774000"/>
    </source>
</evidence>
<protein>
    <recommendedName>
        <fullName evidence="6">33 kDa chaperonin</fullName>
    </recommendedName>
    <alternativeName>
        <fullName evidence="6">Heat shock protein 33 homolog</fullName>
        <shortName evidence="6">HSP33</shortName>
    </alternativeName>
</protein>
<comment type="PTM">
    <text evidence="6">Under oxidizing conditions two disulfide bonds are formed involving the reactive cysteines. Under reducing conditions zinc is bound to the reactive cysteines and the protein is inactive.</text>
</comment>
<gene>
    <name evidence="6" type="primary">hslO</name>
    <name evidence="7" type="ORF">JOC47_001039</name>
</gene>
<reference evidence="7" key="1">
    <citation type="submission" date="2021-01" db="EMBL/GenBank/DDBJ databases">
        <title>Genomic Encyclopedia of Type Strains, Phase IV (KMG-IV): sequencing the most valuable type-strain genomes for metagenomic binning, comparative biology and taxonomic classification.</title>
        <authorList>
            <person name="Goeker M."/>
        </authorList>
    </citation>
    <scope>NUCLEOTIDE SEQUENCE</scope>
    <source>
        <strain evidence="7">DSM 23230</strain>
    </source>
</reference>
<keyword evidence="1 6" id="KW-0963">Cytoplasm</keyword>
<dbReference type="PANTHER" id="PTHR30111">
    <property type="entry name" value="33 KDA CHAPERONIN"/>
    <property type="match status" value="1"/>
</dbReference>
<evidence type="ECO:0000256" key="5">
    <source>
        <dbReference type="ARBA" id="ARBA00023284"/>
    </source>
</evidence>
<evidence type="ECO:0000313" key="7">
    <source>
        <dbReference type="EMBL" id="MBM7556203.1"/>
    </source>
</evidence>
<sequence length="293" mass="32000">MEDNLVRVLTSNQEVRALAVKSTEVVATAQELHQTSPVATAALGRALTGGLLMSNMELSGSEISLTIRGSGQLKKIIVNANQDGEVRGYVNNPQVETEINEQGKLDVAGAIGAGELVVEKDLGLKDPYRGQIPLVSGEIAEDLTYYFTNSEQIPSSVGLGVLVDKDLSVRAAGGFVIQVLPEASDETIDHLEKNIANLEEVSKIIDEGNGPQELLDKVLTGFDFEIIDEQDVKFKCKCDKDRIEEMILGLGEEELRETIEQEGQVEIRCQFCGKKYQFSEAEIEELLSEKADD</sequence>
<dbReference type="Gene3D" id="3.55.30.10">
    <property type="entry name" value="Hsp33 domain"/>
    <property type="match status" value="1"/>
</dbReference>
<feature type="disulfide bond" description="Redox-active" evidence="6">
    <location>
        <begin position="236"/>
        <end position="238"/>
    </location>
</feature>
<dbReference type="SUPFAM" id="SSF64397">
    <property type="entry name" value="Hsp33 domain"/>
    <property type="match status" value="1"/>
</dbReference>
<keyword evidence="3 6" id="KW-1015">Disulfide bond</keyword>
<dbReference type="HAMAP" id="MF_00117">
    <property type="entry name" value="HslO"/>
    <property type="match status" value="1"/>
</dbReference>
<evidence type="ECO:0000256" key="1">
    <source>
        <dbReference type="ARBA" id="ARBA00022490"/>
    </source>
</evidence>
<dbReference type="GO" id="GO:0044183">
    <property type="term" value="F:protein folding chaperone"/>
    <property type="evidence" value="ECO:0007669"/>
    <property type="project" value="TreeGrafter"/>
</dbReference>
<dbReference type="PANTHER" id="PTHR30111:SF1">
    <property type="entry name" value="33 KDA CHAPERONIN"/>
    <property type="match status" value="1"/>
</dbReference>
<evidence type="ECO:0000256" key="6">
    <source>
        <dbReference type="HAMAP-Rule" id="MF_00117"/>
    </source>
</evidence>
<organism evidence="7 8">
    <name type="scientific">Halanaerobacter jeridensis</name>
    <dbReference type="NCBI Taxonomy" id="706427"/>
    <lineage>
        <taxon>Bacteria</taxon>
        <taxon>Bacillati</taxon>
        <taxon>Bacillota</taxon>
        <taxon>Clostridia</taxon>
        <taxon>Halanaerobiales</taxon>
        <taxon>Halobacteroidaceae</taxon>
        <taxon>Halanaerobacter</taxon>
    </lineage>
</organism>
<dbReference type="PIRSF" id="PIRSF005261">
    <property type="entry name" value="Heat_shock_Hsp33"/>
    <property type="match status" value="1"/>
</dbReference>
<dbReference type="GO" id="GO:0042026">
    <property type="term" value="P:protein refolding"/>
    <property type="evidence" value="ECO:0007669"/>
    <property type="project" value="TreeGrafter"/>
</dbReference>
<dbReference type="RefSeq" id="WP_204700914.1">
    <property type="nucleotide sequence ID" value="NZ_JAFBDQ010000004.1"/>
</dbReference>
<dbReference type="InterPro" id="IPR000397">
    <property type="entry name" value="Heat_shock_Hsp33"/>
</dbReference>
<keyword evidence="4 6" id="KW-0143">Chaperone</keyword>
<keyword evidence="5 6" id="KW-0676">Redox-active center</keyword>
<comment type="caution">
    <text evidence="7">The sequence shown here is derived from an EMBL/GenBank/DDBJ whole genome shotgun (WGS) entry which is preliminary data.</text>
</comment>
<dbReference type="EMBL" id="JAFBDQ010000004">
    <property type="protein sequence ID" value="MBM7556203.1"/>
    <property type="molecule type" value="Genomic_DNA"/>
</dbReference>
<dbReference type="AlphaFoldDB" id="A0A938XRQ4"/>
<dbReference type="GO" id="GO:0005737">
    <property type="term" value="C:cytoplasm"/>
    <property type="evidence" value="ECO:0007669"/>
    <property type="project" value="UniProtKB-SubCell"/>
</dbReference>
<keyword evidence="8" id="KW-1185">Reference proteome</keyword>
<dbReference type="NCBIfam" id="NF001033">
    <property type="entry name" value="PRK00114.1"/>
    <property type="match status" value="1"/>
</dbReference>
<dbReference type="InterPro" id="IPR016154">
    <property type="entry name" value="Heat_shock_Hsp33_C"/>
</dbReference>
<proteinExistence type="inferred from homology"/>